<keyword evidence="1" id="KW-1133">Transmembrane helix</keyword>
<sequence length="92" mass="10222">MSPLALLKDTTSYFSPLLTGAVAAFTFFLFAKYIYRVTFHPLATFPGPKLAALTSLYGASYDLLPDRSYCKQFPALHDTYGHMDVLITNDSC</sequence>
<accession>A0A8H6FVL4</accession>
<dbReference type="Proteomes" id="UP000578531">
    <property type="component" value="Unassembled WGS sequence"/>
</dbReference>
<reference evidence="2 3" key="1">
    <citation type="journal article" date="2020" name="Genomics">
        <title>Complete, high-quality genomes from long-read metagenomic sequencing of two wolf lichen thalli reveals enigmatic genome architecture.</title>
        <authorList>
            <person name="McKenzie S.K."/>
            <person name="Walston R.F."/>
            <person name="Allen J.L."/>
        </authorList>
    </citation>
    <scope>NUCLEOTIDE SEQUENCE [LARGE SCALE GENOMIC DNA]</scope>
    <source>
        <strain evidence="2">WasteWater2</strain>
    </source>
</reference>
<gene>
    <name evidence="2" type="ORF">HO173_006220</name>
</gene>
<dbReference type="AlphaFoldDB" id="A0A8H6FVL4"/>
<feature type="transmembrane region" description="Helical" evidence="1">
    <location>
        <begin position="12"/>
        <end position="31"/>
    </location>
</feature>
<evidence type="ECO:0000256" key="1">
    <source>
        <dbReference type="SAM" id="Phobius"/>
    </source>
</evidence>
<keyword evidence="1" id="KW-0812">Transmembrane</keyword>
<comment type="caution">
    <text evidence="2">The sequence shown here is derived from an EMBL/GenBank/DDBJ whole genome shotgun (WGS) entry which is preliminary data.</text>
</comment>
<dbReference type="EMBL" id="JACCJC010000024">
    <property type="protein sequence ID" value="KAF6235537.1"/>
    <property type="molecule type" value="Genomic_DNA"/>
</dbReference>
<protein>
    <submittedName>
        <fullName evidence="2">Uncharacterized protein</fullName>
    </submittedName>
</protein>
<dbReference type="RefSeq" id="XP_037164905.1">
    <property type="nucleotide sequence ID" value="XM_037308131.1"/>
</dbReference>
<evidence type="ECO:0000313" key="2">
    <source>
        <dbReference type="EMBL" id="KAF6235537.1"/>
    </source>
</evidence>
<dbReference type="OrthoDB" id="3945418at2759"/>
<keyword evidence="1" id="KW-0472">Membrane</keyword>
<proteinExistence type="predicted"/>
<dbReference type="GeneID" id="59287881"/>
<evidence type="ECO:0000313" key="3">
    <source>
        <dbReference type="Proteomes" id="UP000578531"/>
    </source>
</evidence>
<keyword evidence="3" id="KW-1185">Reference proteome</keyword>
<organism evidence="2 3">
    <name type="scientific">Letharia columbiana</name>
    <dbReference type="NCBI Taxonomy" id="112416"/>
    <lineage>
        <taxon>Eukaryota</taxon>
        <taxon>Fungi</taxon>
        <taxon>Dikarya</taxon>
        <taxon>Ascomycota</taxon>
        <taxon>Pezizomycotina</taxon>
        <taxon>Lecanoromycetes</taxon>
        <taxon>OSLEUM clade</taxon>
        <taxon>Lecanoromycetidae</taxon>
        <taxon>Lecanorales</taxon>
        <taxon>Lecanorineae</taxon>
        <taxon>Parmeliaceae</taxon>
        <taxon>Letharia</taxon>
    </lineage>
</organism>
<name>A0A8H6FVL4_9LECA</name>